<dbReference type="InterPro" id="IPR002058">
    <property type="entry name" value="PAP_assoc"/>
</dbReference>
<dbReference type="Proteomes" id="UP001177023">
    <property type="component" value="Unassembled WGS sequence"/>
</dbReference>
<sequence length="528" mass="59750">MTRCGQEPSTSSALQRWNLSGDAASTSNSPVMEAQQTYFGYNIVYAPWMKRPYRLSMEGLHEELMDCWRWLRPTEIEYRARCNVFDRVANMIKRRWDGLAGLRVSKFGSLQTRLFLINSDIDVLVEYDQESDGPPCILQDTAKLFQDDDSFLDVMTLVDTPVPVIKVQDGDTRISIDISFNTRQGVKAANYIEELKKEFPVLEPLLFVLKQFLSERRLNLAYTGGLSSYGLILLLQQFLQTNYDDLRGLPAEDQSINLGLLLMHFLEIFGQEFNYTDVGIRVKDACYVRKEGDMRRAGYLYLEDPLLPENDVCRSSYNILVVRAAFERALIILKSIVVPELVNKTAWGKHYTGSMMGGLLTISQSQYTYRLWLKGYTFKHSDIDKLEEPQVDPAFVLVSPTKKDYLKRLADNMRVSRRLAFSAPKKIEKPPTENEKETAEALSTANTETQRSANEDPDPKAAAILAESEESGRAGGFSRASDGTANSEEVEEGFSLVTSKKKLKPKQETGPGINGYSGKKAFPFKDAR</sequence>
<dbReference type="Gene3D" id="3.30.460.10">
    <property type="entry name" value="Beta Polymerase, domain 2"/>
    <property type="match status" value="1"/>
</dbReference>
<name>A0AA36G0P5_9BILA</name>
<feature type="domain" description="Poly(A) RNA polymerase mitochondrial-like central palm" evidence="5">
    <location>
        <begin position="60"/>
        <end position="190"/>
    </location>
</feature>
<dbReference type="GO" id="GO:0043634">
    <property type="term" value="P:polyadenylation-dependent ncRNA catabolic process"/>
    <property type="evidence" value="ECO:0007669"/>
    <property type="project" value="TreeGrafter"/>
</dbReference>
<dbReference type="Pfam" id="PF03828">
    <property type="entry name" value="PAP_assoc"/>
    <property type="match status" value="1"/>
</dbReference>
<keyword evidence="1" id="KW-0479">Metal-binding</keyword>
<feature type="compositionally biased region" description="Basic and acidic residues" evidence="3">
    <location>
        <begin position="425"/>
        <end position="439"/>
    </location>
</feature>
<dbReference type="PANTHER" id="PTHR23092">
    <property type="entry name" value="POLY(A) RNA POLYMERASE"/>
    <property type="match status" value="1"/>
</dbReference>
<dbReference type="GO" id="GO:0046872">
    <property type="term" value="F:metal ion binding"/>
    <property type="evidence" value="ECO:0007669"/>
    <property type="project" value="UniProtKB-KW"/>
</dbReference>
<evidence type="ECO:0000259" key="5">
    <source>
        <dbReference type="Pfam" id="PF22600"/>
    </source>
</evidence>
<feature type="compositionally biased region" description="Polar residues" evidence="3">
    <location>
        <begin position="441"/>
        <end position="452"/>
    </location>
</feature>
<evidence type="ECO:0000259" key="4">
    <source>
        <dbReference type="Pfam" id="PF03828"/>
    </source>
</evidence>
<dbReference type="Pfam" id="PF22600">
    <property type="entry name" value="MTPAP-like_central"/>
    <property type="match status" value="1"/>
</dbReference>
<feature type="region of interest" description="Disordered" evidence="3">
    <location>
        <begin position="422"/>
        <end position="528"/>
    </location>
</feature>
<dbReference type="SUPFAM" id="SSF81301">
    <property type="entry name" value="Nucleotidyltransferase"/>
    <property type="match status" value="1"/>
</dbReference>
<dbReference type="CDD" id="cd05402">
    <property type="entry name" value="NT_PAP_TUTase"/>
    <property type="match status" value="1"/>
</dbReference>
<comment type="caution">
    <text evidence="6">The sequence shown here is derived from an EMBL/GenBank/DDBJ whole genome shotgun (WGS) entry which is preliminary data.</text>
</comment>
<dbReference type="SUPFAM" id="SSF81631">
    <property type="entry name" value="PAP/OAS1 substrate-binding domain"/>
    <property type="match status" value="1"/>
</dbReference>
<dbReference type="InterPro" id="IPR054708">
    <property type="entry name" value="MTPAP-like_central"/>
</dbReference>
<organism evidence="6 7">
    <name type="scientific">Mesorhabditis spiculigera</name>
    <dbReference type="NCBI Taxonomy" id="96644"/>
    <lineage>
        <taxon>Eukaryota</taxon>
        <taxon>Metazoa</taxon>
        <taxon>Ecdysozoa</taxon>
        <taxon>Nematoda</taxon>
        <taxon>Chromadorea</taxon>
        <taxon>Rhabditida</taxon>
        <taxon>Rhabditina</taxon>
        <taxon>Rhabditomorpha</taxon>
        <taxon>Rhabditoidea</taxon>
        <taxon>Rhabditidae</taxon>
        <taxon>Mesorhabditinae</taxon>
        <taxon>Mesorhabditis</taxon>
    </lineage>
</organism>
<evidence type="ECO:0000256" key="2">
    <source>
        <dbReference type="ARBA" id="ARBA00022842"/>
    </source>
</evidence>
<evidence type="ECO:0000313" key="7">
    <source>
        <dbReference type="Proteomes" id="UP001177023"/>
    </source>
</evidence>
<feature type="domain" description="PAP-associated" evidence="4">
    <location>
        <begin position="257"/>
        <end position="310"/>
    </location>
</feature>
<dbReference type="PANTHER" id="PTHR23092:SF15">
    <property type="entry name" value="INACTIVE NON-CANONICAL POLY(A) RNA POLYMERASE PROTEIN TRF4-2-RELATED"/>
    <property type="match status" value="1"/>
</dbReference>
<dbReference type="GO" id="GO:0003729">
    <property type="term" value="F:mRNA binding"/>
    <property type="evidence" value="ECO:0007669"/>
    <property type="project" value="TreeGrafter"/>
</dbReference>
<reference evidence="6" key="1">
    <citation type="submission" date="2023-06" db="EMBL/GenBank/DDBJ databases">
        <authorList>
            <person name="Delattre M."/>
        </authorList>
    </citation>
    <scope>NUCLEOTIDE SEQUENCE</scope>
    <source>
        <strain evidence="6">AF72</strain>
    </source>
</reference>
<dbReference type="AlphaFoldDB" id="A0AA36G0P5"/>
<evidence type="ECO:0000313" key="6">
    <source>
        <dbReference type="EMBL" id="CAJ0574020.1"/>
    </source>
</evidence>
<dbReference type="EMBL" id="CATQJA010002626">
    <property type="protein sequence ID" value="CAJ0574020.1"/>
    <property type="molecule type" value="Genomic_DNA"/>
</dbReference>
<keyword evidence="7" id="KW-1185">Reference proteome</keyword>
<proteinExistence type="predicted"/>
<dbReference type="GO" id="GO:0031123">
    <property type="term" value="P:RNA 3'-end processing"/>
    <property type="evidence" value="ECO:0007669"/>
    <property type="project" value="TreeGrafter"/>
</dbReference>
<evidence type="ECO:0000256" key="1">
    <source>
        <dbReference type="ARBA" id="ARBA00022723"/>
    </source>
</evidence>
<feature type="non-terminal residue" evidence="6">
    <location>
        <position position="1"/>
    </location>
</feature>
<accession>A0AA36G0P5</accession>
<dbReference type="Gene3D" id="1.10.1410.10">
    <property type="match status" value="1"/>
</dbReference>
<dbReference type="GO" id="GO:0031499">
    <property type="term" value="C:TRAMP complex"/>
    <property type="evidence" value="ECO:0007669"/>
    <property type="project" value="TreeGrafter"/>
</dbReference>
<keyword evidence="2" id="KW-0460">Magnesium</keyword>
<dbReference type="GO" id="GO:1990817">
    <property type="term" value="F:poly(A) RNA polymerase activity"/>
    <property type="evidence" value="ECO:0007669"/>
    <property type="project" value="InterPro"/>
</dbReference>
<evidence type="ECO:0000256" key="3">
    <source>
        <dbReference type="SAM" id="MobiDB-lite"/>
    </source>
</evidence>
<dbReference type="GO" id="GO:0005730">
    <property type="term" value="C:nucleolus"/>
    <property type="evidence" value="ECO:0007669"/>
    <property type="project" value="TreeGrafter"/>
</dbReference>
<protein>
    <submittedName>
        <fullName evidence="6">Uncharacterized protein</fullName>
    </submittedName>
</protein>
<dbReference type="InterPro" id="IPR045862">
    <property type="entry name" value="Trf4-like"/>
</dbReference>
<dbReference type="InterPro" id="IPR043519">
    <property type="entry name" value="NT_sf"/>
</dbReference>
<gene>
    <name evidence="6" type="ORF">MSPICULIGERA_LOCUS12363</name>
</gene>